<dbReference type="OrthoDB" id="507476at2"/>
<dbReference type="RefSeq" id="WP_142933946.1">
    <property type="nucleotide sequence ID" value="NZ_FXTM01000003.1"/>
</dbReference>
<protein>
    <submittedName>
        <fullName evidence="4">Lipopolysaccharide biosynthesis regulator YciM, contains six TPR domains and a predicted metal-binding C-terminal domain</fullName>
    </submittedName>
</protein>
<evidence type="ECO:0000259" key="3">
    <source>
        <dbReference type="Pfam" id="PF18073"/>
    </source>
</evidence>
<dbReference type="Proteomes" id="UP000317315">
    <property type="component" value="Unassembled WGS sequence"/>
</dbReference>
<accession>A0A521B0W9</accession>
<dbReference type="AlphaFoldDB" id="A0A521B0W9"/>
<dbReference type="GO" id="GO:0046872">
    <property type="term" value="F:metal ion binding"/>
    <property type="evidence" value="ECO:0007669"/>
    <property type="project" value="UniProtKB-KW"/>
</dbReference>
<gene>
    <name evidence="4" type="ORF">SAMN06269117_10360</name>
</gene>
<proteinExistence type="predicted"/>
<evidence type="ECO:0000256" key="2">
    <source>
        <dbReference type="PROSITE-ProRule" id="PRU00339"/>
    </source>
</evidence>
<reference evidence="4 5" key="1">
    <citation type="submission" date="2017-05" db="EMBL/GenBank/DDBJ databases">
        <authorList>
            <person name="Varghese N."/>
            <person name="Submissions S."/>
        </authorList>
    </citation>
    <scope>NUCLEOTIDE SEQUENCE [LARGE SCALE GENOMIC DNA]</scope>
    <source>
        <strain evidence="4 5">DSM 16304</strain>
    </source>
</reference>
<name>A0A521B0W9_9BACT</name>
<dbReference type="InterPro" id="IPR019734">
    <property type="entry name" value="TPR_rpt"/>
</dbReference>
<dbReference type="InterPro" id="IPR011990">
    <property type="entry name" value="TPR-like_helical_dom_sf"/>
</dbReference>
<feature type="domain" description="LapB rubredoxin metal binding" evidence="3">
    <location>
        <begin position="322"/>
        <end position="348"/>
    </location>
</feature>
<feature type="repeat" description="TPR" evidence="2">
    <location>
        <begin position="116"/>
        <end position="149"/>
    </location>
</feature>
<organism evidence="4 5">
    <name type="scientific">Balnearium lithotrophicum</name>
    <dbReference type="NCBI Taxonomy" id="223788"/>
    <lineage>
        <taxon>Bacteria</taxon>
        <taxon>Pseudomonadati</taxon>
        <taxon>Aquificota</taxon>
        <taxon>Aquificia</taxon>
        <taxon>Desulfurobacteriales</taxon>
        <taxon>Desulfurobacteriaceae</taxon>
        <taxon>Balnearium</taxon>
    </lineage>
</organism>
<keyword evidence="2" id="KW-0802">TPR repeat</keyword>
<keyword evidence="1" id="KW-0479">Metal-binding</keyword>
<evidence type="ECO:0000313" key="5">
    <source>
        <dbReference type="Proteomes" id="UP000317315"/>
    </source>
</evidence>
<dbReference type="PROSITE" id="PS50005">
    <property type="entry name" value="TPR"/>
    <property type="match status" value="1"/>
</dbReference>
<dbReference type="Pfam" id="PF18073">
    <property type="entry name" value="Zn_ribbon_LapB"/>
    <property type="match status" value="1"/>
</dbReference>
<keyword evidence="5" id="KW-1185">Reference proteome</keyword>
<sequence length="353" mass="41179">MLKKIKEFFSVEGKPSIDLYLKKLAVNRYDLIDDTSFDVDLKRPVNAFITFAILLKEKGEYYKSLKVLESLKEEELSEEEKKLVILNLALVYRSAGFVDRAEQVLREGISLYPTESFFYYELAQILKSEGKLEESVDLLEKAVELKGSFLDDLIYTKLLLANSYIDSGRTDRALKIIRKLKISIPIQFYYYVLSKLFYSVGEIKKGYETAFKGMRICPDRAEPFLEVIERYDSLNRSKLEGLLEKLGFSVPIVRKLVYKLIEEGKGERALTVLESLWKRGRTFDPELFEEYIKILWNSGKRKRVAEEVISLLSLLKENKRLYKCESCGFKTDHFDWMCPKCKGWETLRINGEV</sequence>
<evidence type="ECO:0000256" key="1">
    <source>
        <dbReference type="ARBA" id="ARBA00022723"/>
    </source>
</evidence>
<evidence type="ECO:0000313" key="4">
    <source>
        <dbReference type="EMBL" id="SMO40675.1"/>
    </source>
</evidence>
<dbReference type="Pfam" id="PF13181">
    <property type="entry name" value="TPR_8"/>
    <property type="match status" value="1"/>
</dbReference>
<dbReference type="SUPFAM" id="SSF48452">
    <property type="entry name" value="TPR-like"/>
    <property type="match status" value="1"/>
</dbReference>
<dbReference type="Gene3D" id="1.25.40.10">
    <property type="entry name" value="Tetratricopeptide repeat domain"/>
    <property type="match status" value="1"/>
</dbReference>
<dbReference type="InterPro" id="IPR041166">
    <property type="entry name" value="Rubredoxin_2"/>
</dbReference>
<dbReference type="EMBL" id="FXTM01000003">
    <property type="protein sequence ID" value="SMO40675.1"/>
    <property type="molecule type" value="Genomic_DNA"/>
</dbReference>